<organism evidence="3 4">
    <name type="scientific">Exocentrus adspersus</name>
    <dbReference type="NCBI Taxonomy" id="1586481"/>
    <lineage>
        <taxon>Eukaryota</taxon>
        <taxon>Metazoa</taxon>
        <taxon>Ecdysozoa</taxon>
        <taxon>Arthropoda</taxon>
        <taxon>Hexapoda</taxon>
        <taxon>Insecta</taxon>
        <taxon>Pterygota</taxon>
        <taxon>Neoptera</taxon>
        <taxon>Endopterygota</taxon>
        <taxon>Coleoptera</taxon>
        <taxon>Polyphaga</taxon>
        <taxon>Cucujiformia</taxon>
        <taxon>Chrysomeloidea</taxon>
        <taxon>Cerambycidae</taxon>
        <taxon>Lamiinae</taxon>
        <taxon>Acanthocinini</taxon>
        <taxon>Exocentrus</taxon>
    </lineage>
</organism>
<comment type="caution">
    <text evidence="3">The sequence shown here is derived from an EMBL/GenBank/DDBJ whole genome shotgun (WGS) entry which is preliminary data.</text>
</comment>
<proteinExistence type="predicted"/>
<name>A0AAV8WCC2_9CUCU</name>
<evidence type="ECO:0008006" key="5">
    <source>
        <dbReference type="Google" id="ProtNLM"/>
    </source>
</evidence>
<evidence type="ECO:0000313" key="3">
    <source>
        <dbReference type="EMBL" id="KAJ8923351.1"/>
    </source>
</evidence>
<keyword evidence="2" id="KW-1133">Transmembrane helix</keyword>
<dbReference type="Gene3D" id="3.90.550.10">
    <property type="entry name" value="Spore Coat Polysaccharide Biosynthesis Protein SpsA, Chain A"/>
    <property type="match status" value="1"/>
</dbReference>
<feature type="transmembrane region" description="Helical" evidence="2">
    <location>
        <begin position="12"/>
        <end position="30"/>
    </location>
</feature>
<dbReference type="AlphaFoldDB" id="A0AAV8WCC2"/>
<reference evidence="3 4" key="1">
    <citation type="journal article" date="2023" name="Insect Mol. Biol.">
        <title>Genome sequencing provides insights into the evolution of gene families encoding plant cell wall-degrading enzymes in longhorned beetles.</title>
        <authorList>
            <person name="Shin N.R."/>
            <person name="Okamura Y."/>
            <person name="Kirsch R."/>
            <person name="Pauchet Y."/>
        </authorList>
    </citation>
    <scope>NUCLEOTIDE SEQUENCE [LARGE SCALE GENOMIC DNA]</scope>
    <source>
        <strain evidence="3">EAD_L_NR</strain>
    </source>
</reference>
<feature type="region of interest" description="Disordered" evidence="1">
    <location>
        <begin position="41"/>
        <end position="91"/>
    </location>
</feature>
<protein>
    <recommendedName>
        <fullName evidence="5">Polypeptide N-acetylgalactosaminyltransferase 9</fullName>
    </recommendedName>
</protein>
<keyword evidence="4" id="KW-1185">Reference proteome</keyword>
<keyword evidence="2" id="KW-0812">Transmembrane</keyword>
<dbReference type="Proteomes" id="UP001159042">
    <property type="component" value="Unassembled WGS sequence"/>
</dbReference>
<keyword evidence="2" id="KW-0472">Membrane</keyword>
<gene>
    <name evidence="3" type="ORF">NQ315_001909</name>
</gene>
<dbReference type="InterPro" id="IPR029044">
    <property type="entry name" value="Nucleotide-diphossugar_trans"/>
</dbReference>
<accession>A0AAV8WCC2</accession>
<evidence type="ECO:0000256" key="2">
    <source>
        <dbReference type="SAM" id="Phobius"/>
    </source>
</evidence>
<evidence type="ECO:0000256" key="1">
    <source>
        <dbReference type="SAM" id="MobiDB-lite"/>
    </source>
</evidence>
<evidence type="ECO:0000313" key="4">
    <source>
        <dbReference type="Proteomes" id="UP001159042"/>
    </source>
</evidence>
<sequence>MGLLWRKRSLLLKLVVIVGTAWFTIAFLLYTDENSSPNRIALPVEGGDLKEQAGNELGAGNGPPRVLPFRQDSPPPPPQKREEFGGVLVPPQDMAGEMGKPVVLPANLSADVKKMVDEGWLHNAFNQYASDMISVHRSLPDPRDEW</sequence>
<dbReference type="EMBL" id="JANEYG010000005">
    <property type="protein sequence ID" value="KAJ8923351.1"/>
    <property type="molecule type" value="Genomic_DNA"/>
</dbReference>